<sequence>MPRLGALHQFRWGRLDAGYTSVPGGASTPTSDKQSDDGLLEKGRKFEQEYGSRPSIWRNRRFLLAHLALFSVYLLILSLVAKSKPQCIRNQGLPHSPAVSILEYKDTVLQLEDRIQEKGRFSGKPSPSLDKGWHDLLNDENIIIEPEYMRYYGREDIGVAVPEGGGYLGTLNVYHELHCLKRIHQYMYLEYYFPELTEHQRELNRLHNEHCIDFLRMSVMCHGDIGLITYEWHEDSLIPVANATSHQCINWEKLDKWTKERTVDMMKPGWLVHPTKGVAYPDGEGDKLGAVDPPYLSHGGHDGH</sequence>
<proteinExistence type="inferred from homology"/>
<reference evidence="9 10" key="1">
    <citation type="submission" date="2024-09" db="EMBL/GenBank/DDBJ databases">
        <title>Itraconazole resistance in Madurella fahalii resulting from another homologue of gene encoding cytochrome P450 14-alpha sterol demethylase (CYP51).</title>
        <authorList>
            <person name="Yoshioka I."/>
            <person name="Fahal A.H."/>
            <person name="Kaneko S."/>
            <person name="Yaguchi T."/>
        </authorList>
    </citation>
    <scope>NUCLEOTIDE SEQUENCE [LARGE SCALE GENOMIC DNA]</scope>
    <source>
        <strain evidence="9 10">IFM 68171</strain>
    </source>
</reference>
<evidence type="ECO:0000256" key="8">
    <source>
        <dbReference type="SAM" id="Phobius"/>
    </source>
</evidence>
<keyword evidence="4" id="KW-0843">Virulence</keyword>
<keyword evidence="5 8" id="KW-0472">Membrane</keyword>
<evidence type="ECO:0000313" key="9">
    <source>
        <dbReference type="EMBL" id="GAB1312550.1"/>
    </source>
</evidence>
<feature type="transmembrane region" description="Helical" evidence="8">
    <location>
        <begin position="62"/>
        <end position="81"/>
    </location>
</feature>
<organism evidence="9 10">
    <name type="scientific">Madurella fahalii</name>
    <dbReference type="NCBI Taxonomy" id="1157608"/>
    <lineage>
        <taxon>Eukaryota</taxon>
        <taxon>Fungi</taxon>
        <taxon>Dikarya</taxon>
        <taxon>Ascomycota</taxon>
        <taxon>Pezizomycotina</taxon>
        <taxon>Sordariomycetes</taxon>
        <taxon>Sordariomycetidae</taxon>
        <taxon>Sordariales</taxon>
        <taxon>Sordariales incertae sedis</taxon>
        <taxon>Madurella</taxon>
    </lineage>
</organism>
<evidence type="ECO:0000256" key="5">
    <source>
        <dbReference type="ARBA" id="ARBA00023136"/>
    </source>
</evidence>
<evidence type="ECO:0000256" key="3">
    <source>
        <dbReference type="ARBA" id="ARBA00022989"/>
    </source>
</evidence>
<comment type="caution">
    <text evidence="9">The sequence shown here is derived from an EMBL/GenBank/DDBJ whole genome shotgun (WGS) entry which is preliminary data.</text>
</comment>
<keyword evidence="3 8" id="KW-1133">Transmembrane helix</keyword>
<dbReference type="Proteomes" id="UP001628179">
    <property type="component" value="Unassembled WGS sequence"/>
</dbReference>
<evidence type="ECO:0000313" key="10">
    <source>
        <dbReference type="Proteomes" id="UP001628179"/>
    </source>
</evidence>
<accession>A0ABQ0G489</accession>
<name>A0ABQ0G489_9PEZI</name>
<evidence type="ECO:0000256" key="4">
    <source>
        <dbReference type="ARBA" id="ARBA00023026"/>
    </source>
</evidence>
<evidence type="ECO:0000256" key="7">
    <source>
        <dbReference type="ARBA" id="ARBA00035112"/>
    </source>
</evidence>
<gene>
    <name evidence="9" type="ORF">MFIFM68171_02760</name>
</gene>
<keyword evidence="6" id="KW-0325">Glycoprotein</keyword>
<evidence type="ECO:0000256" key="2">
    <source>
        <dbReference type="ARBA" id="ARBA00022692"/>
    </source>
</evidence>
<evidence type="ECO:0000256" key="1">
    <source>
        <dbReference type="ARBA" id="ARBA00004167"/>
    </source>
</evidence>
<comment type="subcellular location">
    <subcellularLocation>
        <location evidence="1">Membrane</location>
        <topology evidence="1">Single-pass membrane protein</topology>
    </subcellularLocation>
</comment>
<dbReference type="EMBL" id="BAAFSV010000001">
    <property type="protein sequence ID" value="GAB1312550.1"/>
    <property type="molecule type" value="Genomic_DNA"/>
</dbReference>
<dbReference type="GeneID" id="98173505"/>
<evidence type="ECO:0000256" key="6">
    <source>
        <dbReference type="ARBA" id="ARBA00023180"/>
    </source>
</evidence>
<keyword evidence="2 8" id="KW-0812">Transmembrane</keyword>
<dbReference type="Pfam" id="PF11807">
    <property type="entry name" value="UstYa"/>
    <property type="match status" value="1"/>
</dbReference>
<comment type="similarity">
    <text evidence="7">Belongs to the ustYa family.</text>
</comment>
<dbReference type="RefSeq" id="XP_070914283.1">
    <property type="nucleotide sequence ID" value="XM_071058182.1"/>
</dbReference>
<protein>
    <submittedName>
        <fullName evidence="9">Cyclochlorotine biosynthesis protein</fullName>
    </submittedName>
</protein>
<keyword evidence="10" id="KW-1185">Reference proteome</keyword>
<dbReference type="PANTHER" id="PTHR33365:SF7">
    <property type="entry name" value="TAT PATHWAY SIGNAL SEQUENCE"/>
    <property type="match status" value="1"/>
</dbReference>
<dbReference type="InterPro" id="IPR021765">
    <property type="entry name" value="UstYa-like"/>
</dbReference>
<dbReference type="PANTHER" id="PTHR33365">
    <property type="entry name" value="YALI0B05434P"/>
    <property type="match status" value="1"/>
</dbReference>